<reference evidence="2 3" key="1">
    <citation type="journal article" date="2018" name="Proc. R. Soc. B">
        <title>A non-coding region near Follistatin controls head colour polymorphism in the Gouldian finch.</title>
        <authorList>
            <person name="Toomey M.B."/>
            <person name="Marques C.I."/>
            <person name="Andrade P."/>
            <person name="Araujo P.M."/>
            <person name="Sabatino S."/>
            <person name="Gazda M.A."/>
            <person name="Afonso S."/>
            <person name="Lopes R.J."/>
            <person name="Corbo J.C."/>
            <person name="Carneiro M."/>
        </authorList>
    </citation>
    <scope>NUCLEOTIDE SEQUENCE [LARGE SCALE GENOMIC DNA]</scope>
    <source>
        <strain evidence="2">Red01</strain>
        <tissue evidence="2">Muscle</tissue>
    </source>
</reference>
<feature type="compositionally biased region" description="Polar residues" evidence="1">
    <location>
        <begin position="1"/>
        <end position="11"/>
    </location>
</feature>
<name>A0A3L8S9S7_CHLGU</name>
<evidence type="ECO:0000313" key="2">
    <source>
        <dbReference type="EMBL" id="RLV98785.1"/>
    </source>
</evidence>
<dbReference type="Proteomes" id="UP000276834">
    <property type="component" value="Unassembled WGS sequence"/>
</dbReference>
<dbReference type="AlphaFoldDB" id="A0A3L8S9S7"/>
<organism evidence="2 3">
    <name type="scientific">Chloebia gouldiae</name>
    <name type="common">Gouldian finch</name>
    <name type="synonym">Erythrura gouldiae</name>
    <dbReference type="NCBI Taxonomy" id="44316"/>
    <lineage>
        <taxon>Eukaryota</taxon>
        <taxon>Metazoa</taxon>
        <taxon>Chordata</taxon>
        <taxon>Craniata</taxon>
        <taxon>Vertebrata</taxon>
        <taxon>Euteleostomi</taxon>
        <taxon>Archelosauria</taxon>
        <taxon>Archosauria</taxon>
        <taxon>Dinosauria</taxon>
        <taxon>Saurischia</taxon>
        <taxon>Theropoda</taxon>
        <taxon>Coelurosauria</taxon>
        <taxon>Aves</taxon>
        <taxon>Neognathae</taxon>
        <taxon>Neoaves</taxon>
        <taxon>Telluraves</taxon>
        <taxon>Australaves</taxon>
        <taxon>Passeriformes</taxon>
        <taxon>Passeroidea</taxon>
        <taxon>Passeridae</taxon>
        <taxon>Chloebia</taxon>
    </lineage>
</organism>
<gene>
    <name evidence="2" type="ORF">DV515_00010355</name>
</gene>
<accession>A0A3L8S9S7</accession>
<feature type="region of interest" description="Disordered" evidence="1">
    <location>
        <begin position="1"/>
        <end position="39"/>
    </location>
</feature>
<evidence type="ECO:0000313" key="3">
    <source>
        <dbReference type="Proteomes" id="UP000276834"/>
    </source>
</evidence>
<keyword evidence="3" id="KW-1185">Reference proteome</keyword>
<comment type="caution">
    <text evidence="2">The sequence shown here is derived from an EMBL/GenBank/DDBJ whole genome shotgun (WGS) entry which is preliminary data.</text>
</comment>
<protein>
    <submittedName>
        <fullName evidence="2">Uncharacterized protein</fullName>
    </submittedName>
</protein>
<sequence>MPNNGARSTFSAPEAKTGLEESTGPCCKPRAGGKQQGCGAGAKFSQGAFSVATSGENEVDYLEKEAAKMRISATGQEVSGVSSLSPNFLSLLILLIRRRDKESNFQPVIHIFSFTPDVFPGMCQQRFYGKIAPSSRHDLFPSFQQHINLLLSLWKACCRQAAAQEQRQAGGAGAPEGDKEHPQ</sequence>
<proteinExistence type="predicted"/>
<evidence type="ECO:0000256" key="1">
    <source>
        <dbReference type="SAM" id="MobiDB-lite"/>
    </source>
</evidence>
<dbReference type="EMBL" id="QUSF01000037">
    <property type="protein sequence ID" value="RLV98785.1"/>
    <property type="molecule type" value="Genomic_DNA"/>
</dbReference>